<keyword evidence="3" id="KW-0808">Transferase</keyword>
<gene>
    <name evidence="10" type="ORF">M413DRAFT_428826</name>
</gene>
<evidence type="ECO:0000256" key="7">
    <source>
        <dbReference type="ARBA" id="ARBA00023180"/>
    </source>
</evidence>
<dbReference type="OrthoDB" id="529273at2759"/>
<dbReference type="InterPro" id="IPR007657">
    <property type="entry name" value="Glycosyltransferase_61"/>
</dbReference>
<dbReference type="EMBL" id="KN831772">
    <property type="protein sequence ID" value="KIM45130.1"/>
    <property type="molecule type" value="Genomic_DNA"/>
</dbReference>
<dbReference type="Pfam" id="PF04577">
    <property type="entry name" value="Glyco_transf_61"/>
    <property type="match status" value="1"/>
</dbReference>
<evidence type="ECO:0000256" key="1">
    <source>
        <dbReference type="ARBA" id="ARBA00004167"/>
    </source>
</evidence>
<evidence type="ECO:0000256" key="3">
    <source>
        <dbReference type="ARBA" id="ARBA00022679"/>
    </source>
</evidence>
<dbReference type="PANTHER" id="PTHR20961">
    <property type="entry name" value="GLYCOSYLTRANSFERASE"/>
    <property type="match status" value="1"/>
</dbReference>
<keyword evidence="11" id="KW-1185">Reference proteome</keyword>
<evidence type="ECO:0000256" key="5">
    <source>
        <dbReference type="ARBA" id="ARBA00022989"/>
    </source>
</evidence>
<feature type="compositionally biased region" description="Pro residues" evidence="8">
    <location>
        <begin position="62"/>
        <end position="79"/>
    </location>
</feature>
<dbReference type="Proteomes" id="UP000053424">
    <property type="component" value="Unassembled WGS sequence"/>
</dbReference>
<dbReference type="GO" id="GO:0005783">
    <property type="term" value="C:endoplasmic reticulum"/>
    <property type="evidence" value="ECO:0007669"/>
    <property type="project" value="TreeGrafter"/>
</dbReference>
<keyword evidence="5" id="KW-1133">Transmembrane helix</keyword>
<dbReference type="GO" id="GO:0097363">
    <property type="term" value="F:protein O-acetylglucosaminyltransferase activity"/>
    <property type="evidence" value="ECO:0007669"/>
    <property type="project" value="TreeGrafter"/>
</dbReference>
<dbReference type="PANTHER" id="PTHR20961:SF38">
    <property type="entry name" value="PROTEIN O-LINKED-MANNOSE BETA-1,4-N-ACETYLGLUCOSAMINYLTRANSFERASE 2"/>
    <property type="match status" value="1"/>
</dbReference>
<evidence type="ECO:0000313" key="11">
    <source>
        <dbReference type="Proteomes" id="UP000053424"/>
    </source>
</evidence>
<dbReference type="InterPro" id="IPR049625">
    <property type="entry name" value="Glyco_transf_61_cat"/>
</dbReference>
<dbReference type="HOGENOM" id="CLU_571218_0_0_1"/>
<sequence>MEPKFPLVKFNLVSFALGIVPPLSGLSYILKCGTGQHTYRRVPYVLAAKPKPPRWSTYPHCPINPPPTQEQPVATPSPPSFPPSNAHLDLGVLRTIPETSILAHAPGWTLFQNIYMSNGTLYVVTSNRQLIPEIRMITSTSLIALNTPENIAAREPTEKEMQVIDPKDATLRWGGNNAENERHRISSVVGNTLLVNEPWQFLNHYFHFVAELLLGTWAFLFGAFNMYSHSPASSGNFARPDASIPSFNLQLQSFHPPPFSRIIFLHASADEWRDKPGAAFRGEACGSTTQRIAAEPWELMIQNGGIDRFGGWWSGIRESVLRFAGIITQNNITTTGRPPRDRKTITDAQSLLPLPTQNVITYINRQGVRRHLIPEHHDALVLALEQMVKRKRAEGKDWVLNIVQPELLTKEDQLQVASKSTIMLGVHGNGLTHLVLMNPNRYSSVVEIFYPGGFAHDYEWTTRAVGMRHFSIWNDTVPPYQSTDPQSRDLLRIALRGSSYFRRVLLFGIDIATL</sequence>
<dbReference type="AlphaFoldDB" id="A0A0C3C8J4"/>
<evidence type="ECO:0000256" key="6">
    <source>
        <dbReference type="ARBA" id="ARBA00023136"/>
    </source>
</evidence>
<dbReference type="GO" id="GO:0035269">
    <property type="term" value="P:protein O-linked glycosylation via mannose"/>
    <property type="evidence" value="ECO:0007669"/>
    <property type="project" value="TreeGrafter"/>
</dbReference>
<accession>A0A0C3C8J4</accession>
<reference evidence="11" key="2">
    <citation type="submission" date="2015-01" db="EMBL/GenBank/DDBJ databases">
        <title>Evolutionary Origins and Diversification of the Mycorrhizal Mutualists.</title>
        <authorList>
            <consortium name="DOE Joint Genome Institute"/>
            <consortium name="Mycorrhizal Genomics Consortium"/>
            <person name="Kohler A."/>
            <person name="Kuo A."/>
            <person name="Nagy L.G."/>
            <person name="Floudas D."/>
            <person name="Copeland A."/>
            <person name="Barry K.W."/>
            <person name="Cichocki N."/>
            <person name="Veneault-Fourrey C."/>
            <person name="LaButti K."/>
            <person name="Lindquist E.A."/>
            <person name="Lipzen A."/>
            <person name="Lundell T."/>
            <person name="Morin E."/>
            <person name="Murat C."/>
            <person name="Riley R."/>
            <person name="Ohm R."/>
            <person name="Sun H."/>
            <person name="Tunlid A."/>
            <person name="Henrissat B."/>
            <person name="Grigoriev I.V."/>
            <person name="Hibbett D.S."/>
            <person name="Martin F."/>
        </authorList>
    </citation>
    <scope>NUCLEOTIDE SEQUENCE [LARGE SCALE GENOMIC DNA]</scope>
    <source>
        <strain evidence="11">h7</strain>
    </source>
</reference>
<dbReference type="STRING" id="686832.A0A0C3C8J4"/>
<feature type="region of interest" description="Disordered" evidence="8">
    <location>
        <begin position="59"/>
        <end position="79"/>
    </location>
</feature>
<keyword evidence="6" id="KW-0472">Membrane</keyword>
<reference evidence="10 11" key="1">
    <citation type="submission" date="2014-04" db="EMBL/GenBank/DDBJ databases">
        <authorList>
            <consortium name="DOE Joint Genome Institute"/>
            <person name="Kuo A."/>
            <person name="Gay G."/>
            <person name="Dore J."/>
            <person name="Kohler A."/>
            <person name="Nagy L.G."/>
            <person name="Floudas D."/>
            <person name="Copeland A."/>
            <person name="Barry K.W."/>
            <person name="Cichocki N."/>
            <person name="Veneault-Fourrey C."/>
            <person name="LaButti K."/>
            <person name="Lindquist E.A."/>
            <person name="Lipzen A."/>
            <person name="Lundell T."/>
            <person name="Morin E."/>
            <person name="Murat C."/>
            <person name="Sun H."/>
            <person name="Tunlid A."/>
            <person name="Henrissat B."/>
            <person name="Grigoriev I.V."/>
            <person name="Hibbett D.S."/>
            <person name="Martin F."/>
            <person name="Nordberg H.P."/>
            <person name="Cantor M.N."/>
            <person name="Hua S.X."/>
        </authorList>
    </citation>
    <scope>NUCLEOTIDE SEQUENCE [LARGE SCALE GENOMIC DNA]</scope>
    <source>
        <strain evidence="11">h7</strain>
    </source>
</reference>
<feature type="domain" description="Glycosyltransferase 61 catalytic" evidence="9">
    <location>
        <begin position="357"/>
        <end position="440"/>
    </location>
</feature>
<protein>
    <recommendedName>
        <fullName evidence="9">Glycosyltransferase 61 catalytic domain-containing protein</fullName>
    </recommendedName>
</protein>
<name>A0A0C3C8J4_HEBCY</name>
<comment type="subcellular location">
    <subcellularLocation>
        <location evidence="1">Membrane</location>
        <topology evidence="1">Single-pass membrane protein</topology>
    </subcellularLocation>
</comment>
<keyword evidence="4" id="KW-0812">Transmembrane</keyword>
<keyword evidence="7" id="KW-0325">Glycoprotein</keyword>
<evidence type="ECO:0000256" key="8">
    <source>
        <dbReference type="SAM" id="MobiDB-lite"/>
    </source>
</evidence>
<evidence type="ECO:0000259" key="9">
    <source>
        <dbReference type="Pfam" id="PF04577"/>
    </source>
</evidence>
<evidence type="ECO:0000313" key="10">
    <source>
        <dbReference type="EMBL" id="KIM45130.1"/>
    </source>
</evidence>
<dbReference type="GO" id="GO:0016020">
    <property type="term" value="C:membrane"/>
    <property type="evidence" value="ECO:0007669"/>
    <property type="project" value="UniProtKB-SubCell"/>
</dbReference>
<evidence type="ECO:0000256" key="4">
    <source>
        <dbReference type="ARBA" id="ARBA00022692"/>
    </source>
</evidence>
<proteinExistence type="predicted"/>
<organism evidence="10 11">
    <name type="scientific">Hebeloma cylindrosporum</name>
    <dbReference type="NCBI Taxonomy" id="76867"/>
    <lineage>
        <taxon>Eukaryota</taxon>
        <taxon>Fungi</taxon>
        <taxon>Dikarya</taxon>
        <taxon>Basidiomycota</taxon>
        <taxon>Agaricomycotina</taxon>
        <taxon>Agaricomycetes</taxon>
        <taxon>Agaricomycetidae</taxon>
        <taxon>Agaricales</taxon>
        <taxon>Agaricineae</taxon>
        <taxon>Hymenogastraceae</taxon>
        <taxon>Hebeloma</taxon>
    </lineage>
</organism>
<evidence type="ECO:0000256" key="2">
    <source>
        <dbReference type="ARBA" id="ARBA00022676"/>
    </source>
</evidence>
<keyword evidence="2" id="KW-0328">Glycosyltransferase</keyword>